<accession>A0A6I3KQ63</accession>
<protein>
    <recommendedName>
        <fullName evidence="6">O-antigen ligase-related domain-containing protein</fullName>
    </recommendedName>
</protein>
<gene>
    <name evidence="7" type="ORF">GIW81_15770</name>
</gene>
<feature type="transmembrane region" description="Helical" evidence="5">
    <location>
        <begin position="413"/>
        <end position="433"/>
    </location>
</feature>
<evidence type="ECO:0000256" key="2">
    <source>
        <dbReference type="ARBA" id="ARBA00022692"/>
    </source>
</evidence>
<feature type="transmembrane region" description="Helical" evidence="5">
    <location>
        <begin position="217"/>
        <end position="234"/>
    </location>
</feature>
<sequence length="447" mass="47836">MFSNELNSVGHPLASRSRGILIGSVILVAAAVALVSARTVAATFWVLVASFLISLLFRRDLELAHLRPGPVAMSLGAFVLYATLSATWAAVPQLPLEKGGLALLAGACTLLMAALINAETRPNLMHMGEGLYIGLLIGVVYLLIEILTDQAIKLYLYRALDLGPGDLLPLSYFSWEGNYLRAISTEDLTRNMTDATLFLWPAIMAVVGVWRRPWCQLAAGALLLLTAVVVLASNHASSKLALVTGLTVFALASLSLRWTRRAVTVAWLILCLAVLPLALLAHRIDIQDADWLEQSAKHRVIIWNYTAEKTLDAPILGVGANMTYLIGPELERHAPPSSQLLGVPRTLSIHSHCIYLQTWFELGAVGALLLTAFGLSVIAAIGGLAARTQPYAYATFASSAAMAAVSYGMWQTWFIASFALTAVLCVLGTRCLARDDRPGAPAPGGAG</sequence>
<feature type="transmembrane region" description="Helical" evidence="5">
    <location>
        <begin position="42"/>
        <end position="58"/>
    </location>
</feature>
<feature type="transmembrane region" description="Helical" evidence="5">
    <location>
        <begin position="130"/>
        <end position="148"/>
    </location>
</feature>
<keyword evidence="3 5" id="KW-1133">Transmembrane helix</keyword>
<evidence type="ECO:0000256" key="3">
    <source>
        <dbReference type="ARBA" id="ARBA00022989"/>
    </source>
</evidence>
<evidence type="ECO:0000313" key="7">
    <source>
        <dbReference type="EMBL" id="MTD95797.1"/>
    </source>
</evidence>
<dbReference type="EMBL" id="WMBQ01000002">
    <property type="protein sequence ID" value="MTD95797.1"/>
    <property type="molecule type" value="Genomic_DNA"/>
</dbReference>
<organism evidence="7 8">
    <name type="scientific">Hyphomicrobium album</name>
    <dbReference type="NCBI Taxonomy" id="2665159"/>
    <lineage>
        <taxon>Bacteria</taxon>
        <taxon>Pseudomonadati</taxon>
        <taxon>Pseudomonadota</taxon>
        <taxon>Alphaproteobacteria</taxon>
        <taxon>Hyphomicrobiales</taxon>
        <taxon>Hyphomicrobiaceae</taxon>
        <taxon>Hyphomicrobium</taxon>
    </lineage>
</organism>
<reference evidence="7 8" key="1">
    <citation type="submission" date="2019-11" db="EMBL/GenBank/DDBJ databases">
        <title>Identification of a novel strain.</title>
        <authorList>
            <person name="Xu Q."/>
            <person name="Wang G."/>
        </authorList>
    </citation>
    <scope>NUCLEOTIDE SEQUENCE [LARGE SCALE GENOMIC DNA]</scope>
    <source>
        <strain evidence="8">xq</strain>
    </source>
</reference>
<dbReference type="InterPro" id="IPR051533">
    <property type="entry name" value="WaaL-like"/>
</dbReference>
<feature type="transmembrane region" description="Helical" evidence="5">
    <location>
        <begin position="265"/>
        <end position="284"/>
    </location>
</feature>
<evidence type="ECO:0000256" key="1">
    <source>
        <dbReference type="ARBA" id="ARBA00004141"/>
    </source>
</evidence>
<evidence type="ECO:0000256" key="5">
    <source>
        <dbReference type="SAM" id="Phobius"/>
    </source>
</evidence>
<name>A0A6I3KQ63_9HYPH</name>
<dbReference type="InterPro" id="IPR007016">
    <property type="entry name" value="O-antigen_ligase-rel_domated"/>
</dbReference>
<dbReference type="GO" id="GO:0016020">
    <property type="term" value="C:membrane"/>
    <property type="evidence" value="ECO:0007669"/>
    <property type="project" value="UniProtKB-SubCell"/>
</dbReference>
<feature type="transmembrane region" description="Helical" evidence="5">
    <location>
        <begin position="70"/>
        <end position="89"/>
    </location>
</feature>
<feature type="domain" description="O-antigen ligase-related" evidence="6">
    <location>
        <begin position="222"/>
        <end position="370"/>
    </location>
</feature>
<dbReference type="PANTHER" id="PTHR37422:SF17">
    <property type="entry name" value="O-ANTIGEN LIGASE"/>
    <property type="match status" value="1"/>
</dbReference>
<keyword evidence="8" id="KW-1185">Reference proteome</keyword>
<feature type="transmembrane region" description="Helical" evidence="5">
    <location>
        <begin position="20"/>
        <end position="36"/>
    </location>
</feature>
<keyword evidence="2 5" id="KW-0812">Transmembrane</keyword>
<feature type="transmembrane region" description="Helical" evidence="5">
    <location>
        <begin position="101"/>
        <end position="118"/>
    </location>
</feature>
<proteinExistence type="predicted"/>
<keyword evidence="4 5" id="KW-0472">Membrane</keyword>
<evidence type="ECO:0000313" key="8">
    <source>
        <dbReference type="Proteomes" id="UP000440694"/>
    </source>
</evidence>
<dbReference type="RefSeq" id="WP_154740296.1">
    <property type="nucleotide sequence ID" value="NZ_WMBQ01000002.1"/>
</dbReference>
<comment type="subcellular location">
    <subcellularLocation>
        <location evidence="1">Membrane</location>
        <topology evidence="1">Multi-pass membrane protein</topology>
    </subcellularLocation>
</comment>
<evidence type="ECO:0000256" key="4">
    <source>
        <dbReference type="ARBA" id="ARBA00023136"/>
    </source>
</evidence>
<evidence type="ECO:0000259" key="6">
    <source>
        <dbReference type="Pfam" id="PF04932"/>
    </source>
</evidence>
<dbReference type="PANTHER" id="PTHR37422">
    <property type="entry name" value="TEICHURONIC ACID BIOSYNTHESIS PROTEIN TUAE"/>
    <property type="match status" value="1"/>
</dbReference>
<feature type="transmembrane region" description="Helical" evidence="5">
    <location>
        <begin position="364"/>
        <end position="384"/>
    </location>
</feature>
<dbReference type="Proteomes" id="UP000440694">
    <property type="component" value="Unassembled WGS sequence"/>
</dbReference>
<dbReference type="Pfam" id="PF04932">
    <property type="entry name" value="Wzy_C"/>
    <property type="match status" value="1"/>
</dbReference>
<feature type="transmembrane region" description="Helical" evidence="5">
    <location>
        <begin position="240"/>
        <end position="258"/>
    </location>
</feature>
<comment type="caution">
    <text evidence="7">The sequence shown here is derived from an EMBL/GenBank/DDBJ whole genome shotgun (WGS) entry which is preliminary data.</text>
</comment>
<dbReference type="AlphaFoldDB" id="A0A6I3KQ63"/>